<sequence length="365" mass="38491">MTTTPIDQDFEAVSAGLVQPQLPRWAELLVGAMALAVAGLLTMVLGWSLAGGAVVAGLLFVVGMPTWSRVVEGGRAAVDRLATCLVWGAFVAVLVPLVWLIWLVLENGLGAIDVEFLTYSMRGIVGDGGGIYHALMGTLLVTLAATIISVPIGLFTAIYLVEYGKGSRLARVTTFLVDVMTGIPSIVAGLFALALLVLIFGPAIRIGFGGSIALALLMIPTVVRSAEEMLRLVPSDLREASYALGVPKWRTIVKVVMPTAFGGIVTGIVLAISRVIGETAPLLIVAGATDSVNMNLFNGRMMTLPVYIFSQYSSPGVPAFGTDGPPPGYARAWGAALVLIGIVMVLNLVARVLQKMYAPQTDRRR</sequence>
<feature type="transmembrane region" description="Helical" evidence="10">
    <location>
        <begin position="28"/>
        <end position="61"/>
    </location>
</feature>
<evidence type="ECO:0000256" key="5">
    <source>
        <dbReference type="ARBA" id="ARBA00022475"/>
    </source>
</evidence>
<feature type="transmembrane region" description="Helical" evidence="10">
    <location>
        <begin position="173"/>
        <end position="200"/>
    </location>
</feature>
<dbReference type="InterPro" id="IPR000515">
    <property type="entry name" value="MetI-like"/>
</dbReference>
<dbReference type="Pfam" id="PF00528">
    <property type="entry name" value="BPD_transp_1"/>
    <property type="match status" value="1"/>
</dbReference>
<feature type="transmembrane region" description="Helical" evidence="10">
    <location>
        <begin position="206"/>
        <end position="223"/>
    </location>
</feature>
<evidence type="ECO:0000313" key="12">
    <source>
        <dbReference type="EMBL" id="GAA1157750.1"/>
    </source>
</evidence>
<dbReference type="PANTHER" id="PTHR42922:SF1">
    <property type="entry name" value="PHOSPHATE TRANSPORT SYSTEM PERMEASE PROTEIN PSTA"/>
    <property type="match status" value="1"/>
</dbReference>
<keyword evidence="9 10" id="KW-0472">Membrane</keyword>
<dbReference type="EMBL" id="BAAAJE010000024">
    <property type="protein sequence ID" value="GAA1157750.1"/>
    <property type="molecule type" value="Genomic_DNA"/>
</dbReference>
<evidence type="ECO:0000259" key="11">
    <source>
        <dbReference type="PROSITE" id="PS50928"/>
    </source>
</evidence>
<dbReference type="InterPro" id="IPR051408">
    <property type="entry name" value="Phosphate_transprt_permease"/>
</dbReference>
<reference evidence="13" key="1">
    <citation type="journal article" date="2019" name="Int. J. Syst. Evol. Microbiol.">
        <title>The Global Catalogue of Microorganisms (GCM) 10K type strain sequencing project: providing services to taxonomists for standard genome sequencing and annotation.</title>
        <authorList>
            <consortium name="The Broad Institute Genomics Platform"/>
            <consortium name="The Broad Institute Genome Sequencing Center for Infectious Disease"/>
            <person name="Wu L."/>
            <person name="Ma J."/>
        </authorList>
    </citation>
    <scope>NUCLEOTIDE SEQUENCE [LARGE SCALE GENOMIC DNA]</scope>
    <source>
        <strain evidence="13">JCM 11813</strain>
    </source>
</reference>
<comment type="subcellular location">
    <subcellularLocation>
        <location evidence="2 10">Cell membrane</location>
        <topology evidence="2 10">Multi-pass membrane protein</topology>
    </subcellularLocation>
</comment>
<feature type="domain" description="ABC transmembrane type-1" evidence="11">
    <location>
        <begin position="135"/>
        <end position="350"/>
    </location>
</feature>
<dbReference type="Proteomes" id="UP001499979">
    <property type="component" value="Unassembled WGS sequence"/>
</dbReference>
<dbReference type="CDD" id="cd06261">
    <property type="entry name" value="TM_PBP2"/>
    <property type="match status" value="1"/>
</dbReference>
<comment type="similarity">
    <text evidence="3 10">Belongs to the binding-protein-dependent transport system permease family. CysTW subfamily.</text>
</comment>
<evidence type="ECO:0000256" key="6">
    <source>
        <dbReference type="ARBA" id="ARBA00022592"/>
    </source>
</evidence>
<comment type="function">
    <text evidence="1">Part of the binding-protein-dependent transport system for phosphate; probably responsible for the translocation of the substrate across the membrane.</text>
</comment>
<evidence type="ECO:0000256" key="1">
    <source>
        <dbReference type="ARBA" id="ARBA00003510"/>
    </source>
</evidence>
<dbReference type="InterPro" id="IPR035906">
    <property type="entry name" value="MetI-like_sf"/>
</dbReference>
<accession>A0ABP4F5V9</accession>
<keyword evidence="8 10" id="KW-1133">Transmembrane helix</keyword>
<keyword evidence="5 10" id="KW-1003">Cell membrane</keyword>
<feature type="transmembrane region" description="Helical" evidence="10">
    <location>
        <begin position="332"/>
        <end position="353"/>
    </location>
</feature>
<dbReference type="NCBIfam" id="TIGR00974">
    <property type="entry name" value="3a0107s02c"/>
    <property type="match status" value="1"/>
</dbReference>
<dbReference type="InterPro" id="IPR005672">
    <property type="entry name" value="Phosphate_PstA"/>
</dbReference>
<evidence type="ECO:0000256" key="4">
    <source>
        <dbReference type="ARBA" id="ARBA00022448"/>
    </source>
</evidence>
<evidence type="ECO:0000313" key="13">
    <source>
        <dbReference type="Proteomes" id="UP001499979"/>
    </source>
</evidence>
<dbReference type="RefSeq" id="WP_343909432.1">
    <property type="nucleotide sequence ID" value="NZ_BAAAJE010000024.1"/>
</dbReference>
<dbReference type="PANTHER" id="PTHR42922">
    <property type="entry name" value="PHOSPHATE TRANSPORT SYSTEM PERMEASE PROTEIN PSTA"/>
    <property type="match status" value="1"/>
</dbReference>
<feature type="transmembrane region" description="Helical" evidence="10">
    <location>
        <begin position="131"/>
        <end position="161"/>
    </location>
</feature>
<feature type="transmembrane region" description="Helical" evidence="10">
    <location>
        <begin position="255"/>
        <end position="276"/>
    </location>
</feature>
<feature type="transmembrane region" description="Helical" evidence="10">
    <location>
        <begin position="81"/>
        <end position="105"/>
    </location>
</feature>
<organism evidence="12 13">
    <name type="scientific">Nocardioides aquiterrae</name>
    <dbReference type="NCBI Taxonomy" id="203799"/>
    <lineage>
        <taxon>Bacteria</taxon>
        <taxon>Bacillati</taxon>
        <taxon>Actinomycetota</taxon>
        <taxon>Actinomycetes</taxon>
        <taxon>Propionibacteriales</taxon>
        <taxon>Nocardioidaceae</taxon>
        <taxon>Nocardioides</taxon>
    </lineage>
</organism>
<evidence type="ECO:0000256" key="3">
    <source>
        <dbReference type="ARBA" id="ARBA00007069"/>
    </source>
</evidence>
<evidence type="ECO:0000256" key="9">
    <source>
        <dbReference type="ARBA" id="ARBA00023136"/>
    </source>
</evidence>
<keyword evidence="6" id="KW-0592">Phosphate transport</keyword>
<dbReference type="PROSITE" id="PS50928">
    <property type="entry name" value="ABC_TM1"/>
    <property type="match status" value="1"/>
</dbReference>
<keyword evidence="7 10" id="KW-0812">Transmembrane</keyword>
<proteinExistence type="inferred from homology"/>
<dbReference type="SUPFAM" id="SSF161098">
    <property type="entry name" value="MetI-like"/>
    <property type="match status" value="1"/>
</dbReference>
<comment type="caution">
    <text evidence="12">The sequence shown here is derived from an EMBL/GenBank/DDBJ whole genome shotgun (WGS) entry which is preliminary data.</text>
</comment>
<name>A0ABP4F5V9_9ACTN</name>
<evidence type="ECO:0000256" key="8">
    <source>
        <dbReference type="ARBA" id="ARBA00022989"/>
    </source>
</evidence>
<protein>
    <recommendedName>
        <fullName evidence="10">Phosphate transport system permease protein PstA</fullName>
    </recommendedName>
</protein>
<evidence type="ECO:0000256" key="2">
    <source>
        <dbReference type="ARBA" id="ARBA00004651"/>
    </source>
</evidence>
<dbReference type="Gene3D" id="1.10.3720.10">
    <property type="entry name" value="MetI-like"/>
    <property type="match status" value="1"/>
</dbReference>
<evidence type="ECO:0000256" key="7">
    <source>
        <dbReference type="ARBA" id="ARBA00022692"/>
    </source>
</evidence>
<evidence type="ECO:0000256" key="10">
    <source>
        <dbReference type="RuleBase" id="RU363043"/>
    </source>
</evidence>
<keyword evidence="4" id="KW-0813">Transport</keyword>
<gene>
    <name evidence="12" type="primary">pstA</name>
    <name evidence="12" type="ORF">GCM10009606_39590</name>
</gene>
<keyword evidence="13" id="KW-1185">Reference proteome</keyword>